<comment type="caution">
    <text evidence="3">The sequence shown here is derived from an EMBL/GenBank/DDBJ whole genome shotgun (WGS) entry which is preliminary data.</text>
</comment>
<evidence type="ECO:0000313" key="3">
    <source>
        <dbReference type="EMBL" id="KAL0060552.1"/>
    </source>
</evidence>
<evidence type="ECO:0000259" key="2">
    <source>
        <dbReference type="Pfam" id="PF20153"/>
    </source>
</evidence>
<reference evidence="3 4" key="1">
    <citation type="submission" date="2024-05" db="EMBL/GenBank/DDBJ databases">
        <title>A draft genome resource for the thread blight pathogen Marasmius tenuissimus strain MS-2.</title>
        <authorList>
            <person name="Yulfo-Soto G.E."/>
            <person name="Baruah I.K."/>
            <person name="Amoako-Attah I."/>
            <person name="Bukari Y."/>
            <person name="Meinhardt L.W."/>
            <person name="Bailey B.A."/>
            <person name="Cohen S.P."/>
        </authorList>
    </citation>
    <scope>NUCLEOTIDE SEQUENCE [LARGE SCALE GENOMIC DNA]</scope>
    <source>
        <strain evidence="3 4">MS-2</strain>
    </source>
</reference>
<feature type="transmembrane region" description="Helical" evidence="1">
    <location>
        <begin position="181"/>
        <end position="208"/>
    </location>
</feature>
<gene>
    <name evidence="3" type="ORF">AAF712_012672</name>
</gene>
<organism evidence="3 4">
    <name type="scientific">Marasmius tenuissimus</name>
    <dbReference type="NCBI Taxonomy" id="585030"/>
    <lineage>
        <taxon>Eukaryota</taxon>
        <taxon>Fungi</taxon>
        <taxon>Dikarya</taxon>
        <taxon>Basidiomycota</taxon>
        <taxon>Agaricomycotina</taxon>
        <taxon>Agaricomycetes</taxon>
        <taxon>Agaricomycetidae</taxon>
        <taxon>Agaricales</taxon>
        <taxon>Marasmiineae</taxon>
        <taxon>Marasmiaceae</taxon>
        <taxon>Marasmius</taxon>
    </lineage>
</organism>
<evidence type="ECO:0000256" key="1">
    <source>
        <dbReference type="SAM" id="Phobius"/>
    </source>
</evidence>
<keyword evidence="1" id="KW-0812">Transmembrane</keyword>
<evidence type="ECO:0000313" key="4">
    <source>
        <dbReference type="Proteomes" id="UP001437256"/>
    </source>
</evidence>
<keyword evidence="1" id="KW-0472">Membrane</keyword>
<name>A0ABR2ZJC9_9AGAR</name>
<dbReference type="InterPro" id="IPR045338">
    <property type="entry name" value="DUF6535"/>
</dbReference>
<accession>A0ABR2ZJC9</accession>
<dbReference type="EMBL" id="JBBXMP010000171">
    <property type="protein sequence ID" value="KAL0060552.1"/>
    <property type="molecule type" value="Genomic_DNA"/>
</dbReference>
<dbReference type="Proteomes" id="UP001437256">
    <property type="component" value="Unassembled WGS sequence"/>
</dbReference>
<protein>
    <recommendedName>
        <fullName evidence="2">DUF6535 domain-containing protein</fullName>
    </recommendedName>
</protein>
<feature type="transmembrane region" description="Helical" evidence="1">
    <location>
        <begin position="147"/>
        <end position="175"/>
    </location>
</feature>
<feature type="domain" description="DUF6535" evidence="2">
    <location>
        <begin position="11"/>
        <end position="175"/>
    </location>
</feature>
<sequence length="585" mass="66285">MSSNSKLDAPWETVAKELNRIDNDEAAGWNTEIDTLLVVATLFASVVTGLMVEQLKALKEDPADVTAAILKSIVAREPTQVPQFTPTSSDIIINTLWSLSLLLSISSALAGLLCKQWIREYRKEVYTHSQAESLSVRWLRKESLARWHVPSIIAALPLLVELSLLLFVAGFLVLLRARHSIPFGFGVTVVGIVCGLYLLTMLLPAFTLARRAWEITRRASSSPLDQLPAIHFTCPYKCPQALITFTFVRSCLGAKMVKHFLYRLSNQPSFSDFQHELERDIQQATDWASQDLHIVRAFDHIEQCPPIYQLQVLRWLVQVFGDTPSMIPPLRRLLVSLPSSLTPLIVQSAFDHWRVPIWATVSGTDLETALDSSLTTFPDKRLSIGLDTYAVDVGPPINTTQLSQLLFYNFSWSDNTADWRFRLEMTRRLYNDDVPCRLKMPFIVPFHEVEKLWLAVLHGPLRRPNETRPLSDEQRIGEDFFEFYQRGWEIASSLGNAGHRDQLALTKAVAKHIVSPGSETSALLVTRQGVDLIRMIHNGIVDEKLYDNGDWLFSRILQAWMEAVSRLQTIWGPWIGGFKDIPYPP</sequence>
<proteinExistence type="predicted"/>
<feature type="transmembrane region" description="Helical" evidence="1">
    <location>
        <begin position="91"/>
        <end position="114"/>
    </location>
</feature>
<dbReference type="Pfam" id="PF20153">
    <property type="entry name" value="DUF6535"/>
    <property type="match status" value="1"/>
</dbReference>
<keyword evidence="4" id="KW-1185">Reference proteome</keyword>
<keyword evidence="1" id="KW-1133">Transmembrane helix</keyword>